<organism evidence="4 5">
    <name type="scientific">Trichoderma harzianum</name>
    <name type="common">Hypocrea lixii</name>
    <dbReference type="NCBI Taxonomy" id="5544"/>
    <lineage>
        <taxon>Eukaryota</taxon>
        <taxon>Fungi</taxon>
        <taxon>Dikarya</taxon>
        <taxon>Ascomycota</taxon>
        <taxon>Pezizomycotina</taxon>
        <taxon>Sordariomycetes</taxon>
        <taxon>Hypocreomycetidae</taxon>
        <taxon>Hypocreales</taxon>
        <taxon>Hypocreaceae</taxon>
        <taxon>Trichoderma</taxon>
    </lineage>
</organism>
<protein>
    <recommendedName>
        <fullName evidence="6">Ankyrin repeat protein</fullName>
    </recommendedName>
</protein>
<dbReference type="SUPFAM" id="SSF48403">
    <property type="entry name" value="Ankyrin repeat"/>
    <property type="match status" value="1"/>
</dbReference>
<accession>A0A2K0TD82</accession>
<dbReference type="SMART" id="SM00248">
    <property type="entry name" value="ANK"/>
    <property type="match status" value="4"/>
</dbReference>
<evidence type="ECO:0000313" key="4">
    <source>
        <dbReference type="EMBL" id="PNP43480.1"/>
    </source>
</evidence>
<dbReference type="PANTHER" id="PTHR24198:SF165">
    <property type="entry name" value="ANKYRIN REPEAT-CONTAINING PROTEIN-RELATED"/>
    <property type="match status" value="1"/>
</dbReference>
<keyword evidence="2" id="KW-0040">ANK repeat</keyword>
<evidence type="ECO:0000256" key="3">
    <source>
        <dbReference type="SAM" id="MobiDB-lite"/>
    </source>
</evidence>
<dbReference type="Gene3D" id="1.25.40.20">
    <property type="entry name" value="Ankyrin repeat-containing domain"/>
    <property type="match status" value="1"/>
</dbReference>
<dbReference type="InterPro" id="IPR002110">
    <property type="entry name" value="Ankyrin_rpt"/>
</dbReference>
<feature type="region of interest" description="Disordered" evidence="3">
    <location>
        <begin position="1"/>
        <end position="27"/>
    </location>
</feature>
<name>A0A2K0TD82_TRIHA</name>
<dbReference type="PANTHER" id="PTHR24198">
    <property type="entry name" value="ANKYRIN REPEAT AND PROTEIN KINASE DOMAIN-CONTAINING PROTEIN"/>
    <property type="match status" value="1"/>
</dbReference>
<evidence type="ECO:0000256" key="2">
    <source>
        <dbReference type="ARBA" id="ARBA00023043"/>
    </source>
</evidence>
<evidence type="ECO:0000313" key="5">
    <source>
        <dbReference type="Proteomes" id="UP000236290"/>
    </source>
</evidence>
<evidence type="ECO:0000256" key="1">
    <source>
        <dbReference type="ARBA" id="ARBA00022737"/>
    </source>
</evidence>
<keyword evidence="1" id="KW-0677">Repeat</keyword>
<dbReference type="Proteomes" id="UP000236290">
    <property type="component" value="Unassembled WGS sequence"/>
</dbReference>
<proteinExistence type="predicted"/>
<dbReference type="EMBL" id="MTYI01000352">
    <property type="protein sequence ID" value="PNP43480.1"/>
    <property type="molecule type" value="Genomic_DNA"/>
</dbReference>
<evidence type="ECO:0008006" key="6">
    <source>
        <dbReference type="Google" id="ProtNLM"/>
    </source>
</evidence>
<gene>
    <name evidence="4" type="ORF">THARTR1_11121</name>
</gene>
<dbReference type="AlphaFoldDB" id="A0A2K0TD82"/>
<dbReference type="OrthoDB" id="539213at2759"/>
<sequence>MESVSTKERKVQSEGQPSGDKRDRSVHVDSLTKKYQMSPLYIAVALAHVAAAEALLTTYHANANIIAGEDDAQRGTRTAHVLEAALQHPRDICRPLVTMLLQHGASLLDPSENTVSRSLLFLALKRDEDVLDIFAELDNQNFMTAITKPVWFEMMSCLNALTIAIESGLENTALKLLKYGAPPQLDFNSSLEIVAGFTPFGKKPEEAAKDDFWQPILRAASKEMPRLMIDLLDRGADPNATLTEHQARYMLHHRECRTVLDIVKAKLLELRNWNKDEETPGYDIRGTPEEAKQITGKENAVAQLIKQYEATEAKLVSMGARVSDGLNLQEPPTPVPIRPHKRVQLHAPNSSEAETQTQQHSEELDFRKIETLEDGHQALLAACREGNATIVKALTLERWGPDLKFPPISISGVSGYFKGPFLTAMESKNYDIARTVVHIATVQQADFAENEQNDLYNGLVDDQHSAESIKDVSGEVKSTVTAKKIVFDSGSCFAAEKQKDVEMLRFAIEMESSFALEQSDLNRRIGHAWALVERGDWPEAFEEYTKATGAPFKHVTPPVVTFASSSLVGEPGHGTLLP</sequence>
<reference evidence="4 5" key="1">
    <citation type="submission" date="2017-02" db="EMBL/GenBank/DDBJ databases">
        <title>Genomes of Trichoderma spp. with biocontrol activity.</title>
        <authorList>
            <person name="Gardiner D."/>
            <person name="Kazan K."/>
            <person name="Vos C."/>
            <person name="Harvey P."/>
        </authorList>
    </citation>
    <scope>NUCLEOTIDE SEQUENCE [LARGE SCALE GENOMIC DNA]</scope>
    <source>
        <strain evidence="4 5">Tr1</strain>
    </source>
</reference>
<feature type="compositionally biased region" description="Basic and acidic residues" evidence="3">
    <location>
        <begin position="1"/>
        <end position="12"/>
    </location>
</feature>
<dbReference type="InterPro" id="IPR036770">
    <property type="entry name" value="Ankyrin_rpt-contain_sf"/>
</dbReference>
<comment type="caution">
    <text evidence="4">The sequence shown here is derived from an EMBL/GenBank/DDBJ whole genome shotgun (WGS) entry which is preliminary data.</text>
</comment>